<comment type="caution">
    <text evidence="1">The sequence shown here is derived from an EMBL/GenBank/DDBJ whole genome shotgun (WGS) entry which is preliminary data.</text>
</comment>
<evidence type="ECO:0000313" key="1">
    <source>
        <dbReference type="EMBL" id="TCZ79320.1"/>
    </source>
</evidence>
<reference evidence="1 2" key="1">
    <citation type="submission" date="2019-03" db="EMBL/GenBank/DDBJ databases">
        <authorList>
            <person name="Kim M.K.M."/>
        </authorList>
    </citation>
    <scope>NUCLEOTIDE SEQUENCE [LARGE SCALE GENOMIC DNA]</scope>
    <source>
        <strain evidence="1 2">18JY21-1</strain>
    </source>
</reference>
<sequence>MKKVIYIFIFVLIIAACSDKHRKESAIVNLDFKPYINSVELQVIDSDYELIKFESFSECKAMLFQLNSDSEIYAGIFINNKLYSIGPVSMTSTPEELLSISETDVFGKKLITFSGILGANYARTLYVEVKEDSVSPIVSIDGNIIEIDLDHDNSKEIVSTIGTIPETCIYKLIDDQIYIANVNESLDAQAISFNQKNNKFEVYSKPNEPQFYIFSNGGLKVDE</sequence>
<evidence type="ECO:0000313" key="2">
    <source>
        <dbReference type="Proteomes" id="UP000295418"/>
    </source>
</evidence>
<proteinExistence type="predicted"/>
<dbReference type="Proteomes" id="UP000295418">
    <property type="component" value="Unassembled WGS sequence"/>
</dbReference>
<protein>
    <submittedName>
        <fullName evidence="1">Uncharacterized protein</fullName>
    </submittedName>
</protein>
<gene>
    <name evidence="1" type="ORF">E0485_05500</name>
</gene>
<dbReference type="RefSeq" id="WP_132416976.1">
    <property type="nucleotide sequence ID" value="NZ_SKFG01000003.1"/>
</dbReference>
<organism evidence="1 2">
    <name type="scientific">Paenibacillus albiflavus</name>
    <dbReference type="NCBI Taxonomy" id="2545760"/>
    <lineage>
        <taxon>Bacteria</taxon>
        <taxon>Bacillati</taxon>
        <taxon>Bacillota</taxon>
        <taxon>Bacilli</taxon>
        <taxon>Bacillales</taxon>
        <taxon>Paenibacillaceae</taxon>
        <taxon>Paenibacillus</taxon>
    </lineage>
</organism>
<dbReference type="EMBL" id="SKFG01000003">
    <property type="protein sequence ID" value="TCZ79320.1"/>
    <property type="molecule type" value="Genomic_DNA"/>
</dbReference>
<dbReference type="PROSITE" id="PS51257">
    <property type="entry name" value="PROKAR_LIPOPROTEIN"/>
    <property type="match status" value="1"/>
</dbReference>
<keyword evidence="2" id="KW-1185">Reference proteome</keyword>
<accession>A0A4R4EJ94</accession>
<name>A0A4R4EJ94_9BACL</name>
<dbReference type="OrthoDB" id="2624422at2"/>
<dbReference type="AlphaFoldDB" id="A0A4R4EJ94"/>